<gene>
    <name evidence="1" type="ORF">PACLA_8A020246</name>
</gene>
<dbReference type="EMBL" id="CACRXK020011001">
    <property type="protein sequence ID" value="CAB4020532.1"/>
    <property type="molecule type" value="Genomic_DNA"/>
</dbReference>
<evidence type="ECO:0000313" key="1">
    <source>
        <dbReference type="EMBL" id="CAB4020532.1"/>
    </source>
</evidence>
<proteinExistence type="predicted"/>
<keyword evidence="2" id="KW-1185">Reference proteome</keyword>
<sequence length="114" mass="12526">MAEEEPAQESQAATGTMVAAEAEAQVDSHQLVHNEYDDHQPDWDMAIWANQRNIGPVLMRNRTYCLLTIGKQAADALSPSAHPESARQFQSLASAGLHHTKNVLHDSHAKDNVT</sequence>
<comment type="caution">
    <text evidence="1">The sequence shown here is derived from an EMBL/GenBank/DDBJ whole genome shotgun (WGS) entry which is preliminary data.</text>
</comment>
<dbReference type="Proteomes" id="UP001152795">
    <property type="component" value="Unassembled WGS sequence"/>
</dbReference>
<reference evidence="1" key="1">
    <citation type="submission" date="2020-04" db="EMBL/GenBank/DDBJ databases">
        <authorList>
            <person name="Alioto T."/>
            <person name="Alioto T."/>
            <person name="Gomez Garrido J."/>
        </authorList>
    </citation>
    <scope>NUCLEOTIDE SEQUENCE</scope>
    <source>
        <strain evidence="1">A484AB</strain>
    </source>
</reference>
<feature type="non-terminal residue" evidence="1">
    <location>
        <position position="114"/>
    </location>
</feature>
<dbReference type="AlphaFoldDB" id="A0A6S7JVS5"/>
<accession>A0A6S7JVS5</accession>
<protein>
    <submittedName>
        <fullName evidence="1">Uncharacterized protein</fullName>
    </submittedName>
</protein>
<organism evidence="1 2">
    <name type="scientific">Paramuricea clavata</name>
    <name type="common">Red gorgonian</name>
    <name type="synonym">Violescent sea-whip</name>
    <dbReference type="NCBI Taxonomy" id="317549"/>
    <lineage>
        <taxon>Eukaryota</taxon>
        <taxon>Metazoa</taxon>
        <taxon>Cnidaria</taxon>
        <taxon>Anthozoa</taxon>
        <taxon>Octocorallia</taxon>
        <taxon>Malacalcyonacea</taxon>
        <taxon>Plexauridae</taxon>
        <taxon>Paramuricea</taxon>
    </lineage>
</organism>
<name>A0A6S7JVS5_PARCT</name>
<evidence type="ECO:0000313" key="2">
    <source>
        <dbReference type="Proteomes" id="UP001152795"/>
    </source>
</evidence>